<gene>
    <name evidence="1" type="ORF">Atai01_53580</name>
</gene>
<dbReference type="AlphaFoldDB" id="A0A9W6VIR8"/>
<evidence type="ECO:0000313" key="1">
    <source>
        <dbReference type="EMBL" id="GLY68739.1"/>
    </source>
</evidence>
<dbReference type="EMBL" id="BSTI01000013">
    <property type="protein sequence ID" value="GLY68739.1"/>
    <property type="molecule type" value="Genomic_DNA"/>
</dbReference>
<protein>
    <submittedName>
        <fullName evidence="1">Uncharacterized protein</fullName>
    </submittedName>
</protein>
<evidence type="ECO:0000313" key="2">
    <source>
        <dbReference type="Proteomes" id="UP001165136"/>
    </source>
</evidence>
<proteinExistence type="predicted"/>
<comment type="caution">
    <text evidence="1">The sequence shown here is derived from an EMBL/GenBank/DDBJ whole genome shotgun (WGS) entry which is preliminary data.</text>
</comment>
<dbReference type="Proteomes" id="UP001165136">
    <property type="component" value="Unassembled WGS sequence"/>
</dbReference>
<reference evidence="1" key="1">
    <citation type="submission" date="2023-03" db="EMBL/GenBank/DDBJ databases">
        <title>Amycolatopsis taiwanensis NBRC 103393.</title>
        <authorList>
            <person name="Ichikawa N."/>
            <person name="Sato H."/>
            <person name="Tonouchi N."/>
        </authorList>
    </citation>
    <scope>NUCLEOTIDE SEQUENCE</scope>
    <source>
        <strain evidence="1">NBRC 103393</strain>
    </source>
</reference>
<keyword evidence="2" id="KW-1185">Reference proteome</keyword>
<accession>A0A9W6VIR8</accession>
<dbReference type="RefSeq" id="WP_285488568.1">
    <property type="nucleotide sequence ID" value="NZ_BSTI01000013.1"/>
</dbReference>
<organism evidence="1 2">
    <name type="scientific">Amycolatopsis taiwanensis</name>
    <dbReference type="NCBI Taxonomy" id="342230"/>
    <lineage>
        <taxon>Bacteria</taxon>
        <taxon>Bacillati</taxon>
        <taxon>Actinomycetota</taxon>
        <taxon>Actinomycetes</taxon>
        <taxon>Pseudonocardiales</taxon>
        <taxon>Pseudonocardiaceae</taxon>
        <taxon>Amycolatopsis</taxon>
    </lineage>
</organism>
<name>A0A9W6VIR8_9PSEU</name>
<sequence>MNYHPNAINTVGELISALQRYDADTPVRWAHQPSWPMEYTIGQVVCTPDDADNGGHPPIGQPVVWLGQGRRVGYLPGIAGDALGWSDW</sequence>